<protein>
    <submittedName>
        <fullName evidence="2">Diguanylate phosphodiesterase</fullName>
    </submittedName>
</protein>
<sequence>MNDVRLVVREPLLDTQQQVLGYEFSWLKTALVEFDEIEDARALVNLVLENVENGEDAPHNKYSHFLYAPAALIMENAFSELPANSTNLIVNVSELEDDAVYAEVKVLRKAGYGILLRGVDMKALNPKQLILATAIEVYFDPDNFSSQARIYGVLKNSPIRMIARKISNWQEYDACGALGLQAFAGEFYLSPRQVIAKNTGLNPSQVMLLQLMELVRNNADIPKIEDALKHDPAISYKLLHYINSAGFGLGFEIESMRHAIQVLGYNPLYRWLSVLLASANASTASLVLMQAAITRGRLMELLGKSYLSKTEAENLFITGMFSLLDRLLGVTMEDALEQIQLPDAVTDALMTRQGIYAPFLLIAEACEQSQVGAAIPSCDLSMNMDDVNRAHLRALFWAQRLES</sequence>
<dbReference type="AlphaFoldDB" id="A0A809S9F9"/>
<name>A0A809S9F9_9PROT</name>
<dbReference type="RefSeq" id="WP_162085026.1">
    <property type="nucleotide sequence ID" value="NZ_AP021881.1"/>
</dbReference>
<dbReference type="PROSITE" id="PS51833">
    <property type="entry name" value="HDOD"/>
    <property type="match status" value="1"/>
</dbReference>
<proteinExistence type="predicted"/>
<dbReference type="PIRSF" id="PIRSF003180">
    <property type="entry name" value="DiGMPpdiest_YuxH"/>
    <property type="match status" value="1"/>
</dbReference>
<reference evidence="3" key="1">
    <citation type="submission" date="2019-11" db="EMBL/GenBank/DDBJ databases">
        <title>Isolation and characterization of a novel species in the genus Sulfuriferula.</title>
        <authorList>
            <person name="Mochizuki J."/>
            <person name="Kojima H."/>
            <person name="Fukui M."/>
        </authorList>
    </citation>
    <scope>NUCLEOTIDE SEQUENCE [LARGE SCALE GENOMIC DNA]</scope>
    <source>
        <strain evidence="3">SGTM</strain>
    </source>
</reference>
<accession>A0A809S9F9</accession>
<dbReference type="SUPFAM" id="SSF109604">
    <property type="entry name" value="HD-domain/PDEase-like"/>
    <property type="match status" value="1"/>
</dbReference>
<dbReference type="KEGG" id="sniv:SFSGTM_19310"/>
<gene>
    <name evidence="2" type="ORF">SFSGTM_19310</name>
</gene>
<organism evidence="2 3">
    <name type="scientific">Sulfuriferula nivalis</name>
    <dbReference type="NCBI Taxonomy" id="2675298"/>
    <lineage>
        <taxon>Bacteria</taxon>
        <taxon>Pseudomonadati</taxon>
        <taxon>Pseudomonadota</taxon>
        <taxon>Betaproteobacteria</taxon>
        <taxon>Nitrosomonadales</taxon>
        <taxon>Sulfuricellaceae</taxon>
        <taxon>Sulfuriferula</taxon>
    </lineage>
</organism>
<dbReference type="InterPro" id="IPR052340">
    <property type="entry name" value="RNase_Y/CdgJ"/>
</dbReference>
<evidence type="ECO:0000313" key="3">
    <source>
        <dbReference type="Proteomes" id="UP000463939"/>
    </source>
</evidence>
<dbReference type="Gene3D" id="1.10.3210.10">
    <property type="entry name" value="Hypothetical protein af1432"/>
    <property type="match status" value="1"/>
</dbReference>
<dbReference type="PANTHER" id="PTHR33525:SF4">
    <property type="entry name" value="CYCLIC DI-GMP PHOSPHODIESTERASE CDGJ"/>
    <property type="match status" value="1"/>
</dbReference>
<dbReference type="EMBL" id="AP021881">
    <property type="protein sequence ID" value="BBP01223.1"/>
    <property type="molecule type" value="Genomic_DNA"/>
</dbReference>
<evidence type="ECO:0000259" key="1">
    <source>
        <dbReference type="PROSITE" id="PS51833"/>
    </source>
</evidence>
<feature type="domain" description="HDOD" evidence="1">
    <location>
        <begin position="201"/>
        <end position="387"/>
    </location>
</feature>
<dbReference type="Pfam" id="PF08668">
    <property type="entry name" value="HDOD"/>
    <property type="match status" value="1"/>
</dbReference>
<dbReference type="PANTHER" id="PTHR33525">
    <property type="match status" value="1"/>
</dbReference>
<dbReference type="InterPro" id="IPR013976">
    <property type="entry name" value="HDOD"/>
</dbReference>
<keyword evidence="3" id="KW-1185">Reference proteome</keyword>
<evidence type="ECO:0000313" key="2">
    <source>
        <dbReference type="EMBL" id="BBP01223.1"/>
    </source>
</evidence>
<dbReference type="InterPro" id="IPR014408">
    <property type="entry name" value="dGMP_Pdiesterase_EAL/HD-GYP"/>
</dbReference>
<dbReference type="Proteomes" id="UP000463939">
    <property type="component" value="Chromosome"/>
</dbReference>